<evidence type="ECO:0000313" key="3">
    <source>
        <dbReference type="Proteomes" id="UP000006038"/>
    </source>
</evidence>
<dbReference type="Proteomes" id="UP000006038">
    <property type="component" value="Unassembled WGS sequence"/>
</dbReference>
<dbReference type="Gramene" id="OB02G33000.1">
    <property type="protein sequence ID" value="OB02G33000.1"/>
    <property type="gene ID" value="OB02G33000"/>
</dbReference>
<feature type="region of interest" description="Disordered" evidence="1">
    <location>
        <begin position="1"/>
        <end position="52"/>
    </location>
</feature>
<dbReference type="EnsemblPlants" id="OB02G33000.1">
    <property type="protein sequence ID" value="OB02G33000.1"/>
    <property type="gene ID" value="OB02G33000"/>
</dbReference>
<name>J3LF83_ORYBR</name>
<organism evidence="2">
    <name type="scientific">Oryza brachyantha</name>
    <name type="common">malo sina</name>
    <dbReference type="NCBI Taxonomy" id="4533"/>
    <lineage>
        <taxon>Eukaryota</taxon>
        <taxon>Viridiplantae</taxon>
        <taxon>Streptophyta</taxon>
        <taxon>Embryophyta</taxon>
        <taxon>Tracheophyta</taxon>
        <taxon>Spermatophyta</taxon>
        <taxon>Magnoliopsida</taxon>
        <taxon>Liliopsida</taxon>
        <taxon>Poales</taxon>
        <taxon>Poaceae</taxon>
        <taxon>BOP clade</taxon>
        <taxon>Oryzoideae</taxon>
        <taxon>Oryzeae</taxon>
        <taxon>Oryzinae</taxon>
        <taxon>Oryza</taxon>
    </lineage>
</organism>
<evidence type="ECO:0000256" key="1">
    <source>
        <dbReference type="SAM" id="MobiDB-lite"/>
    </source>
</evidence>
<feature type="compositionally biased region" description="Low complexity" evidence="1">
    <location>
        <begin position="9"/>
        <end position="23"/>
    </location>
</feature>
<dbReference type="HOGENOM" id="CLU_2419526_0_0_1"/>
<proteinExistence type="predicted"/>
<reference evidence="2" key="1">
    <citation type="submission" date="2013-04" db="UniProtKB">
        <authorList>
            <consortium name="EnsemblPlants"/>
        </authorList>
    </citation>
    <scope>IDENTIFICATION</scope>
</reference>
<protein>
    <submittedName>
        <fullName evidence="2">Uncharacterized protein</fullName>
    </submittedName>
</protein>
<evidence type="ECO:0000313" key="2">
    <source>
        <dbReference type="EnsemblPlants" id="OB02G33000.1"/>
    </source>
</evidence>
<sequence>MKPIGRRGGNAARRTNPRGNGAAFRRASTGPNAPRPYHHPAAAPHTMTPQRREDEVLLQAGRLAAEYLVSIGELPPYALQGRPPAAPPPRMP</sequence>
<dbReference type="AlphaFoldDB" id="J3LF83"/>
<dbReference type="eggNOG" id="ENOG502T8VB">
    <property type="taxonomic scope" value="Eukaryota"/>
</dbReference>
<accession>J3LF83</accession>
<keyword evidence="3" id="KW-1185">Reference proteome</keyword>